<keyword evidence="2 11" id="KW-0378">Hydrolase</keyword>
<dbReference type="EC" id="3.6.4.13" evidence="11"/>
<proteinExistence type="inferred from homology"/>
<dbReference type="InterPro" id="IPR011545">
    <property type="entry name" value="DEAD/DEAH_box_helicase_dom"/>
</dbReference>
<dbReference type="Proteomes" id="UP000548326">
    <property type="component" value="Unassembled WGS sequence"/>
</dbReference>
<feature type="domain" description="Helicase ATP-binding" evidence="8">
    <location>
        <begin position="33"/>
        <end position="203"/>
    </location>
</feature>
<dbReference type="RefSeq" id="WP_221275910.1">
    <property type="nucleotide sequence ID" value="NZ_JACHCA010000001.1"/>
</dbReference>
<keyword evidence="1" id="KW-0547">Nucleotide-binding</keyword>
<evidence type="ECO:0000256" key="2">
    <source>
        <dbReference type="ARBA" id="ARBA00022801"/>
    </source>
</evidence>
<keyword evidence="4" id="KW-0067">ATP-binding</keyword>
<feature type="region of interest" description="Disordered" evidence="7">
    <location>
        <begin position="387"/>
        <end position="434"/>
    </location>
</feature>
<evidence type="ECO:0000256" key="1">
    <source>
        <dbReference type="ARBA" id="ARBA00022741"/>
    </source>
</evidence>
<dbReference type="GO" id="GO:0016787">
    <property type="term" value="F:hydrolase activity"/>
    <property type="evidence" value="ECO:0007669"/>
    <property type="project" value="UniProtKB-KW"/>
</dbReference>
<evidence type="ECO:0000259" key="9">
    <source>
        <dbReference type="PROSITE" id="PS51194"/>
    </source>
</evidence>
<dbReference type="PROSITE" id="PS51194">
    <property type="entry name" value="HELICASE_CTER"/>
    <property type="match status" value="1"/>
</dbReference>
<evidence type="ECO:0000313" key="12">
    <source>
        <dbReference type="Proteomes" id="UP000548326"/>
    </source>
</evidence>
<feature type="domain" description="DEAD-box RNA helicase Q" evidence="10">
    <location>
        <begin position="2"/>
        <end position="30"/>
    </location>
</feature>
<protein>
    <submittedName>
        <fullName evidence="11">ATP-dependent RNA helicase RhlE</fullName>
        <ecNumber evidence="11">3.6.4.13</ecNumber>
    </submittedName>
</protein>
<dbReference type="InterPro" id="IPR014014">
    <property type="entry name" value="RNA_helicase_DEAD_Q_motif"/>
</dbReference>
<dbReference type="InterPro" id="IPR001650">
    <property type="entry name" value="Helicase_C-like"/>
</dbReference>
<organism evidence="11 12">
    <name type="scientific">Mucilaginibacter lappiensis</name>
    <dbReference type="NCBI Taxonomy" id="354630"/>
    <lineage>
        <taxon>Bacteria</taxon>
        <taxon>Pseudomonadati</taxon>
        <taxon>Bacteroidota</taxon>
        <taxon>Sphingobacteriia</taxon>
        <taxon>Sphingobacteriales</taxon>
        <taxon>Sphingobacteriaceae</taxon>
        <taxon>Mucilaginibacter</taxon>
    </lineage>
</organism>
<evidence type="ECO:0000313" key="11">
    <source>
        <dbReference type="EMBL" id="MBB6126257.1"/>
    </source>
</evidence>
<name>A0A841J631_9SPHI</name>
<dbReference type="SUPFAM" id="SSF52540">
    <property type="entry name" value="P-loop containing nucleoside triphosphate hydrolases"/>
    <property type="match status" value="2"/>
</dbReference>
<keyword evidence="3 11" id="KW-0347">Helicase</keyword>
<accession>A0A841J631</accession>
<dbReference type="InterPro" id="IPR027417">
    <property type="entry name" value="P-loop_NTPase"/>
</dbReference>
<dbReference type="InterPro" id="IPR014001">
    <property type="entry name" value="Helicase_ATP-bd"/>
</dbReference>
<dbReference type="GO" id="GO:0005524">
    <property type="term" value="F:ATP binding"/>
    <property type="evidence" value="ECO:0007669"/>
    <property type="project" value="UniProtKB-KW"/>
</dbReference>
<evidence type="ECO:0000256" key="3">
    <source>
        <dbReference type="ARBA" id="ARBA00022806"/>
    </source>
</evidence>
<reference evidence="11 12" key="1">
    <citation type="submission" date="2020-08" db="EMBL/GenBank/DDBJ databases">
        <title>Genomic Encyclopedia of Type Strains, Phase IV (KMG-V): Genome sequencing to study the core and pangenomes of soil and plant-associated prokaryotes.</title>
        <authorList>
            <person name="Whitman W."/>
        </authorList>
    </citation>
    <scope>NUCLEOTIDE SEQUENCE [LARGE SCALE GENOMIC DNA]</scope>
    <source>
        <strain evidence="11 12">MP601</strain>
    </source>
</reference>
<dbReference type="Pfam" id="PF00271">
    <property type="entry name" value="Helicase_C"/>
    <property type="match status" value="1"/>
</dbReference>
<dbReference type="PROSITE" id="PS51192">
    <property type="entry name" value="HELICASE_ATP_BIND_1"/>
    <property type="match status" value="1"/>
</dbReference>
<evidence type="ECO:0000256" key="6">
    <source>
        <dbReference type="PROSITE-ProRule" id="PRU00552"/>
    </source>
</evidence>
<dbReference type="Pfam" id="PF00270">
    <property type="entry name" value="DEAD"/>
    <property type="match status" value="1"/>
</dbReference>
<dbReference type="PROSITE" id="PS51195">
    <property type="entry name" value="Q_MOTIF"/>
    <property type="match status" value="1"/>
</dbReference>
<comment type="similarity">
    <text evidence="5">Belongs to the DEAD box helicase family.</text>
</comment>
<evidence type="ECO:0000259" key="8">
    <source>
        <dbReference type="PROSITE" id="PS51192"/>
    </source>
</evidence>
<evidence type="ECO:0000259" key="10">
    <source>
        <dbReference type="PROSITE" id="PS51195"/>
    </source>
</evidence>
<evidence type="ECO:0000256" key="5">
    <source>
        <dbReference type="ARBA" id="ARBA00038437"/>
    </source>
</evidence>
<dbReference type="AlphaFoldDB" id="A0A841J631"/>
<feature type="domain" description="Helicase C-terminal" evidence="9">
    <location>
        <begin position="231"/>
        <end position="380"/>
    </location>
</feature>
<comment type="caution">
    <text evidence="11">The sequence shown here is derived from an EMBL/GenBank/DDBJ whole genome shotgun (WGS) entry which is preliminary data.</text>
</comment>
<evidence type="ECO:0000256" key="4">
    <source>
        <dbReference type="ARBA" id="ARBA00022840"/>
    </source>
</evidence>
<dbReference type="InterPro" id="IPR050079">
    <property type="entry name" value="DEAD_box_RNA_helicase"/>
</dbReference>
<sequence>MVWFEKLKLNKQLVRSVNEAGFTNPTELQLKTLTRIVGGQDIIAIGPEGSGKTTTYVLGVLNRFNYAPEGVPRVLILVPEKEQVMAVIEQFELLNKNKSISIVGLYVAPGIEAQMDALADGADIVVATPDRARAIYLKLALNLNKVDLLVIDDADMMVKKGLQLPVVELANSIGRGQHLVFTEVMHSKLEKMLAPFMNQPAIIEIEELQEQPLQTHPQLLYNVPNFGTKLNLLNLFLYDDELFTKTVVFVNTKVNADKLYKSLHSRLRDAVAFLNPQFFDTNGFKNIDDFKAAENSRVLIVTNENNETVDLSGIPFLIHFDLPPEKEIFMERIINQYPDNEQETLAITFATDLELSLVKKIEQASGKKIPTATLPDELVIEKEIKAKKEEADKKPAKPNADAPGAAFHEKKAANSKTYNFSSGQKAKMNNKRKH</sequence>
<evidence type="ECO:0000256" key="7">
    <source>
        <dbReference type="SAM" id="MobiDB-lite"/>
    </source>
</evidence>
<dbReference type="PANTHER" id="PTHR47959:SF1">
    <property type="entry name" value="ATP-DEPENDENT RNA HELICASE DBPA"/>
    <property type="match status" value="1"/>
</dbReference>
<feature type="compositionally biased region" description="Low complexity" evidence="7">
    <location>
        <begin position="397"/>
        <end position="406"/>
    </location>
</feature>
<dbReference type="EMBL" id="JACHCA010000001">
    <property type="protein sequence ID" value="MBB6126257.1"/>
    <property type="molecule type" value="Genomic_DNA"/>
</dbReference>
<feature type="short sequence motif" description="Q motif" evidence="6">
    <location>
        <begin position="2"/>
        <end position="30"/>
    </location>
</feature>
<dbReference type="Gene3D" id="3.40.50.300">
    <property type="entry name" value="P-loop containing nucleotide triphosphate hydrolases"/>
    <property type="match status" value="2"/>
</dbReference>
<dbReference type="GO" id="GO:0005829">
    <property type="term" value="C:cytosol"/>
    <property type="evidence" value="ECO:0007669"/>
    <property type="project" value="TreeGrafter"/>
</dbReference>
<dbReference type="SMART" id="SM00487">
    <property type="entry name" value="DEXDc"/>
    <property type="match status" value="1"/>
</dbReference>
<dbReference type="PANTHER" id="PTHR47959">
    <property type="entry name" value="ATP-DEPENDENT RNA HELICASE RHLE-RELATED"/>
    <property type="match status" value="1"/>
</dbReference>
<gene>
    <name evidence="11" type="ORF">HDF22_000358</name>
</gene>
<feature type="compositionally biased region" description="Polar residues" evidence="7">
    <location>
        <begin position="414"/>
        <end position="424"/>
    </location>
</feature>
<dbReference type="GO" id="GO:0003676">
    <property type="term" value="F:nucleic acid binding"/>
    <property type="evidence" value="ECO:0007669"/>
    <property type="project" value="InterPro"/>
</dbReference>
<dbReference type="GO" id="GO:0003724">
    <property type="term" value="F:RNA helicase activity"/>
    <property type="evidence" value="ECO:0007669"/>
    <property type="project" value="UniProtKB-EC"/>
</dbReference>